<organism evidence="2 3">
    <name type="scientific">Novipirellula caenicola</name>
    <dbReference type="NCBI Taxonomy" id="1536901"/>
    <lineage>
        <taxon>Bacteria</taxon>
        <taxon>Pseudomonadati</taxon>
        <taxon>Planctomycetota</taxon>
        <taxon>Planctomycetia</taxon>
        <taxon>Pirellulales</taxon>
        <taxon>Pirellulaceae</taxon>
        <taxon>Novipirellula</taxon>
    </lineage>
</organism>
<feature type="region of interest" description="Disordered" evidence="1">
    <location>
        <begin position="1"/>
        <end position="29"/>
    </location>
</feature>
<dbReference type="Proteomes" id="UP001416858">
    <property type="component" value="Unassembled WGS sequence"/>
</dbReference>
<comment type="caution">
    <text evidence="2">The sequence shown here is derived from an EMBL/GenBank/DDBJ whole genome shotgun (WGS) entry which is preliminary data.</text>
</comment>
<protein>
    <submittedName>
        <fullName evidence="2">Uncharacterized protein</fullName>
    </submittedName>
</protein>
<proteinExistence type="predicted"/>
<feature type="compositionally biased region" description="Basic and acidic residues" evidence="1">
    <location>
        <begin position="20"/>
        <end position="29"/>
    </location>
</feature>
<keyword evidence="3" id="KW-1185">Reference proteome</keyword>
<sequence>MSRDRVSGRGPARVFPKASRPAEWDRQGERVTDDRLEAYSTRQAGSLSHMAGWKLALRGTTGITVKAFQNCSTGTIGIVETVTRVAVHSAD</sequence>
<gene>
    <name evidence="2" type="ORF">Rcae01_00818</name>
</gene>
<dbReference type="EMBL" id="BAABRO010000001">
    <property type="protein sequence ID" value="GAA5505374.1"/>
    <property type="molecule type" value="Genomic_DNA"/>
</dbReference>
<evidence type="ECO:0000313" key="3">
    <source>
        <dbReference type="Proteomes" id="UP001416858"/>
    </source>
</evidence>
<evidence type="ECO:0000256" key="1">
    <source>
        <dbReference type="SAM" id="MobiDB-lite"/>
    </source>
</evidence>
<evidence type="ECO:0000313" key="2">
    <source>
        <dbReference type="EMBL" id="GAA5505374.1"/>
    </source>
</evidence>
<name>A0ABP9VJJ6_9BACT</name>
<accession>A0ABP9VJJ6</accession>
<reference evidence="2 3" key="1">
    <citation type="submission" date="2024-02" db="EMBL/GenBank/DDBJ databases">
        <title>Rhodopirellula caenicola NBRC 110016.</title>
        <authorList>
            <person name="Ichikawa N."/>
            <person name="Katano-Makiyama Y."/>
            <person name="Hidaka K."/>
        </authorList>
    </citation>
    <scope>NUCLEOTIDE SEQUENCE [LARGE SCALE GENOMIC DNA]</scope>
    <source>
        <strain evidence="2 3">NBRC 110016</strain>
    </source>
</reference>